<dbReference type="GeneTree" id="ENSGT00390000010017"/>
<dbReference type="AlphaFoldDB" id="G3VYI6"/>
<evidence type="ECO:0000256" key="6">
    <source>
        <dbReference type="ARBA" id="ARBA00023274"/>
    </source>
</evidence>
<dbReference type="InParanoid" id="G3VYI6"/>
<evidence type="ECO:0000313" key="10">
    <source>
        <dbReference type="Ensembl" id="ENSSHAP00000008241.2"/>
    </source>
</evidence>
<keyword evidence="4" id="KW-0689">Ribosomal protein</keyword>
<dbReference type="PANTHER" id="PTHR13231">
    <property type="entry name" value="MITOCHONDRIAL RIBOSOMAL PROTEIN S31"/>
    <property type="match status" value="1"/>
</dbReference>
<dbReference type="Pfam" id="PF15433">
    <property type="entry name" value="MRP-S31"/>
    <property type="match status" value="1"/>
</dbReference>
<keyword evidence="6" id="KW-0687">Ribonucleoprotein</keyword>
<accession>G3VYI6</accession>
<comment type="similarity">
    <text evidence="2">Belongs to the mitochondrion-specific ribosomal protein mS31 family.</text>
</comment>
<dbReference type="OrthoDB" id="5989925at2759"/>
<dbReference type="GO" id="GO:0003735">
    <property type="term" value="F:structural constituent of ribosome"/>
    <property type="evidence" value="ECO:0007669"/>
    <property type="project" value="InterPro"/>
</dbReference>
<evidence type="ECO:0000256" key="5">
    <source>
        <dbReference type="ARBA" id="ARBA00023128"/>
    </source>
</evidence>
<evidence type="ECO:0000256" key="1">
    <source>
        <dbReference type="ARBA" id="ARBA00004173"/>
    </source>
</evidence>
<sequence length="393" mass="44790">MFSRVSSLGPNRPLFLRLPCIPGGSEAATETRGQWSLPGHARTEYKIQRYFGTSSVVYRKKNKSFVPVAKISDNIPKSQNEKNKNANNLLNIIKSMKVELATSDVLEDRKTHTTNKQRKKEVKNLERTSSVSQKAVEDSSPESHQSLSPELVAAAAAVADSLPFKKQSVKSELLSQLRKHETDFKAHQGKEAIKISFSDIISDMKIAKSSAPRTYSRPDRQIQFDEEHGFLSAKELGDLNPRKRKGLFTGKRLNVFPVDETTPEEIPETETSPTLWDVEFAKQLATISQQLPQNAFEEMIQWTKEGKLWTFPINNEAGIDDDGADFHEHIFLDKYLEGFPKQGPIRHFMELVTCGLSKNPFLTVKEKVEHIEWFRNYFHEKKNILEENNIQFG</sequence>
<dbReference type="GeneID" id="100926741"/>
<reference evidence="10" key="2">
    <citation type="submission" date="2025-08" db="UniProtKB">
        <authorList>
            <consortium name="Ensembl"/>
        </authorList>
    </citation>
    <scope>IDENTIFICATION</scope>
</reference>
<keyword evidence="11" id="KW-1185">Reference proteome</keyword>
<dbReference type="Proteomes" id="UP000007648">
    <property type="component" value="Unassembled WGS sequence"/>
</dbReference>
<reference evidence="10" key="3">
    <citation type="submission" date="2025-09" db="UniProtKB">
        <authorList>
            <consortium name="Ensembl"/>
        </authorList>
    </citation>
    <scope>IDENTIFICATION</scope>
</reference>
<evidence type="ECO:0000256" key="7">
    <source>
        <dbReference type="ARBA" id="ARBA00035133"/>
    </source>
</evidence>
<feature type="region of interest" description="Disordered" evidence="9">
    <location>
        <begin position="109"/>
        <end position="148"/>
    </location>
</feature>
<evidence type="ECO:0000313" key="11">
    <source>
        <dbReference type="Proteomes" id="UP000007648"/>
    </source>
</evidence>
<evidence type="ECO:0000256" key="4">
    <source>
        <dbReference type="ARBA" id="ARBA00022980"/>
    </source>
</evidence>
<evidence type="ECO:0000256" key="3">
    <source>
        <dbReference type="ARBA" id="ARBA00022946"/>
    </source>
</evidence>
<name>G3VYI6_SARHA</name>
<evidence type="ECO:0000256" key="8">
    <source>
        <dbReference type="ARBA" id="ARBA00035363"/>
    </source>
</evidence>
<keyword evidence="5" id="KW-0496">Mitochondrion</keyword>
<dbReference type="GO" id="GO:0005763">
    <property type="term" value="C:mitochondrial small ribosomal subunit"/>
    <property type="evidence" value="ECO:0007669"/>
    <property type="project" value="InterPro"/>
</dbReference>
<reference evidence="10 11" key="1">
    <citation type="journal article" date="2011" name="Proc. Natl. Acad. Sci. U.S.A.">
        <title>Genetic diversity and population structure of the endangered marsupial Sarcophilus harrisii (Tasmanian devil).</title>
        <authorList>
            <person name="Miller W."/>
            <person name="Hayes V.M."/>
            <person name="Ratan A."/>
            <person name="Petersen D.C."/>
            <person name="Wittekindt N.E."/>
            <person name="Miller J."/>
            <person name="Walenz B."/>
            <person name="Knight J."/>
            <person name="Qi J."/>
            <person name="Zhao F."/>
            <person name="Wang Q."/>
            <person name="Bedoya-Reina O.C."/>
            <person name="Katiyar N."/>
            <person name="Tomsho L.P."/>
            <person name="Kasson L.M."/>
            <person name="Hardie R.A."/>
            <person name="Woodbridge P."/>
            <person name="Tindall E.A."/>
            <person name="Bertelsen M.F."/>
            <person name="Dixon D."/>
            <person name="Pyecroft S."/>
            <person name="Helgen K.M."/>
            <person name="Lesk A.M."/>
            <person name="Pringle T.H."/>
            <person name="Patterson N."/>
            <person name="Zhang Y."/>
            <person name="Kreiss A."/>
            <person name="Woods G.M."/>
            <person name="Jones M.E."/>
            <person name="Schuster S.C."/>
        </authorList>
    </citation>
    <scope>NUCLEOTIDE SEQUENCE [LARGE SCALE GENOMIC DNA]</scope>
</reference>
<feature type="compositionally biased region" description="Basic residues" evidence="9">
    <location>
        <begin position="112"/>
        <end position="121"/>
    </location>
</feature>
<evidence type="ECO:0000256" key="2">
    <source>
        <dbReference type="ARBA" id="ARBA00011057"/>
    </source>
</evidence>
<dbReference type="KEGG" id="shr:100926741"/>
<dbReference type="RefSeq" id="XP_012400710.2">
    <property type="nucleotide sequence ID" value="XM_012545256.3"/>
</dbReference>
<keyword evidence="3" id="KW-0809">Transit peptide</keyword>
<proteinExistence type="inferred from homology"/>
<evidence type="ECO:0000256" key="9">
    <source>
        <dbReference type="SAM" id="MobiDB-lite"/>
    </source>
</evidence>
<dbReference type="HOGENOM" id="CLU_052666_0_0_1"/>
<gene>
    <name evidence="10" type="primary">MRPS31</name>
</gene>
<organism evidence="10 11">
    <name type="scientific">Sarcophilus harrisii</name>
    <name type="common">Tasmanian devil</name>
    <name type="synonym">Sarcophilus laniarius</name>
    <dbReference type="NCBI Taxonomy" id="9305"/>
    <lineage>
        <taxon>Eukaryota</taxon>
        <taxon>Metazoa</taxon>
        <taxon>Chordata</taxon>
        <taxon>Craniata</taxon>
        <taxon>Vertebrata</taxon>
        <taxon>Euteleostomi</taxon>
        <taxon>Mammalia</taxon>
        <taxon>Metatheria</taxon>
        <taxon>Dasyuromorphia</taxon>
        <taxon>Dasyuridae</taxon>
        <taxon>Sarcophilus</taxon>
    </lineage>
</organism>
<dbReference type="Ensembl" id="ENSSHAT00000008308.2">
    <property type="protein sequence ID" value="ENSSHAP00000008241.2"/>
    <property type="gene ID" value="ENSSHAG00000007140.2"/>
</dbReference>
<comment type="subcellular location">
    <subcellularLocation>
        <location evidence="1">Mitochondrion</location>
    </subcellularLocation>
</comment>
<dbReference type="FunCoup" id="G3VYI6">
    <property type="interactions" value="1988"/>
</dbReference>
<dbReference type="InterPro" id="IPR026299">
    <property type="entry name" value="MRP-S31"/>
</dbReference>
<protein>
    <recommendedName>
        <fullName evidence="7">Small ribosomal subunit protein mS31</fullName>
    </recommendedName>
    <alternativeName>
        <fullName evidence="8">28S ribosomal protein S31, mitochondrial</fullName>
    </alternativeName>
</protein>
<dbReference type="PANTHER" id="PTHR13231:SF3">
    <property type="entry name" value="SMALL RIBOSOMAL SUBUNIT PROTEIN MS31"/>
    <property type="match status" value="1"/>
</dbReference>
<dbReference type="CTD" id="10240"/>